<dbReference type="EMBL" id="VSRR010000918">
    <property type="protein sequence ID" value="MPC20865.1"/>
    <property type="molecule type" value="Genomic_DNA"/>
</dbReference>
<organism evidence="2 3">
    <name type="scientific">Portunus trituberculatus</name>
    <name type="common">Swimming crab</name>
    <name type="synonym">Neptunus trituberculatus</name>
    <dbReference type="NCBI Taxonomy" id="210409"/>
    <lineage>
        <taxon>Eukaryota</taxon>
        <taxon>Metazoa</taxon>
        <taxon>Ecdysozoa</taxon>
        <taxon>Arthropoda</taxon>
        <taxon>Crustacea</taxon>
        <taxon>Multicrustacea</taxon>
        <taxon>Malacostraca</taxon>
        <taxon>Eumalacostraca</taxon>
        <taxon>Eucarida</taxon>
        <taxon>Decapoda</taxon>
        <taxon>Pleocyemata</taxon>
        <taxon>Brachyura</taxon>
        <taxon>Eubrachyura</taxon>
        <taxon>Portunoidea</taxon>
        <taxon>Portunidae</taxon>
        <taxon>Portuninae</taxon>
        <taxon>Portunus</taxon>
    </lineage>
</organism>
<evidence type="ECO:0000313" key="2">
    <source>
        <dbReference type="EMBL" id="MPC20865.1"/>
    </source>
</evidence>
<evidence type="ECO:0000256" key="1">
    <source>
        <dbReference type="SAM" id="Phobius"/>
    </source>
</evidence>
<dbReference type="Proteomes" id="UP000324222">
    <property type="component" value="Unassembled WGS sequence"/>
</dbReference>
<reference evidence="2 3" key="1">
    <citation type="submission" date="2019-05" db="EMBL/GenBank/DDBJ databases">
        <title>Another draft genome of Portunus trituberculatus and its Hox gene families provides insights of decapod evolution.</title>
        <authorList>
            <person name="Jeong J.-H."/>
            <person name="Song I."/>
            <person name="Kim S."/>
            <person name="Choi T."/>
            <person name="Kim D."/>
            <person name="Ryu S."/>
            <person name="Kim W."/>
        </authorList>
    </citation>
    <scope>NUCLEOTIDE SEQUENCE [LARGE SCALE GENOMIC DNA]</scope>
    <source>
        <tissue evidence="2">Muscle</tissue>
    </source>
</reference>
<dbReference type="AlphaFoldDB" id="A0A5B7DIC6"/>
<gene>
    <name evidence="2" type="ORF">E2C01_013829</name>
</gene>
<name>A0A5B7DIC6_PORTR</name>
<feature type="transmembrane region" description="Helical" evidence="1">
    <location>
        <begin position="21"/>
        <end position="45"/>
    </location>
</feature>
<keyword evidence="1" id="KW-1133">Transmembrane helix</keyword>
<sequence length="316" mass="32377">MVVVEVVEGTELWPAARMGKVAEAVVVLVLVLVAAAVALVVVAGVKSEPPGATVPEDREMGKAKVCKAGAAGLAASGAAPAILVVPPNCRVGVAVEAGMVVGSWKLEENPVLVVAGAGAEKLKDEEAEEAGGARNPAPGAAVCCCCWFIGAAEKSPPPVVVAAVLEVAGVADMVPKLNVEVPEGCEVARAVLKLKPLVPPAVVVGRVGKLNPLPVVLGAEQYLNNNKALFAAAATSKAPAAVHAQVAGTIPGHDTALPTHPLANQPSDRHTRMARLALSPRNCPACSPRFRAPPSQLLHPADLKSHKMRNIWDCHM</sequence>
<comment type="caution">
    <text evidence="2">The sequence shown here is derived from an EMBL/GenBank/DDBJ whole genome shotgun (WGS) entry which is preliminary data.</text>
</comment>
<keyword evidence="1" id="KW-0812">Transmembrane</keyword>
<evidence type="ECO:0000313" key="3">
    <source>
        <dbReference type="Proteomes" id="UP000324222"/>
    </source>
</evidence>
<proteinExistence type="predicted"/>
<keyword evidence="1" id="KW-0472">Membrane</keyword>
<keyword evidence="3" id="KW-1185">Reference proteome</keyword>
<accession>A0A5B7DIC6</accession>
<protein>
    <submittedName>
        <fullName evidence="2">Uncharacterized protein</fullName>
    </submittedName>
</protein>